<evidence type="ECO:0000313" key="2">
    <source>
        <dbReference type="EnsemblPlants" id="KQJ96473"/>
    </source>
</evidence>
<reference evidence="1" key="2">
    <citation type="submission" date="2017-06" db="EMBL/GenBank/DDBJ databases">
        <title>WGS assembly of Brachypodium distachyon.</title>
        <authorList>
            <consortium name="The International Brachypodium Initiative"/>
            <person name="Lucas S."/>
            <person name="Harmon-Smith M."/>
            <person name="Lail K."/>
            <person name="Tice H."/>
            <person name="Grimwood J."/>
            <person name="Bruce D."/>
            <person name="Barry K."/>
            <person name="Shu S."/>
            <person name="Lindquist E."/>
            <person name="Wang M."/>
            <person name="Pitluck S."/>
            <person name="Vogel J.P."/>
            <person name="Garvin D.F."/>
            <person name="Mockler T.C."/>
            <person name="Schmutz J."/>
            <person name="Rokhsar D."/>
            <person name="Bevan M.W."/>
        </authorList>
    </citation>
    <scope>NUCLEOTIDE SEQUENCE</scope>
    <source>
        <strain evidence="1">Bd21</strain>
    </source>
</reference>
<gene>
    <name evidence="1" type="ORF">BRADI_3g23263v3</name>
</gene>
<accession>A0A0Q3HSH7</accession>
<organism evidence="1">
    <name type="scientific">Brachypodium distachyon</name>
    <name type="common">Purple false brome</name>
    <name type="synonym">Trachynia distachya</name>
    <dbReference type="NCBI Taxonomy" id="15368"/>
    <lineage>
        <taxon>Eukaryota</taxon>
        <taxon>Viridiplantae</taxon>
        <taxon>Streptophyta</taxon>
        <taxon>Embryophyta</taxon>
        <taxon>Tracheophyta</taxon>
        <taxon>Spermatophyta</taxon>
        <taxon>Magnoliopsida</taxon>
        <taxon>Liliopsida</taxon>
        <taxon>Poales</taxon>
        <taxon>Poaceae</taxon>
        <taxon>BOP clade</taxon>
        <taxon>Pooideae</taxon>
        <taxon>Stipodae</taxon>
        <taxon>Brachypodieae</taxon>
        <taxon>Brachypodium</taxon>
    </lineage>
</organism>
<dbReference type="AlphaFoldDB" id="A0A0Q3HSH7"/>
<protein>
    <submittedName>
        <fullName evidence="1 2">Uncharacterized protein</fullName>
    </submittedName>
</protein>
<dbReference type="EnsemblPlants" id="KQJ96473">
    <property type="protein sequence ID" value="KQJ96473"/>
    <property type="gene ID" value="BRADI_3g23263v3"/>
</dbReference>
<dbReference type="EMBL" id="CM000882">
    <property type="protein sequence ID" value="KQJ96473.1"/>
    <property type="molecule type" value="Genomic_DNA"/>
</dbReference>
<evidence type="ECO:0000313" key="1">
    <source>
        <dbReference type="EMBL" id="KQJ96473.1"/>
    </source>
</evidence>
<proteinExistence type="predicted"/>
<reference evidence="1 2" key="1">
    <citation type="journal article" date="2010" name="Nature">
        <title>Genome sequencing and analysis of the model grass Brachypodium distachyon.</title>
        <authorList>
            <consortium name="International Brachypodium Initiative"/>
        </authorList>
    </citation>
    <scope>NUCLEOTIDE SEQUENCE [LARGE SCALE GENOMIC DNA]</scope>
    <source>
        <strain evidence="1 2">Bd21</strain>
    </source>
</reference>
<dbReference type="InParanoid" id="A0A0Q3HSH7"/>
<dbReference type="Proteomes" id="UP000008810">
    <property type="component" value="Chromosome 3"/>
</dbReference>
<dbReference type="Gramene" id="KQJ96473">
    <property type="protein sequence ID" value="KQJ96473"/>
    <property type="gene ID" value="BRADI_3g23263v3"/>
</dbReference>
<sequence length="106" mass="12479">MLPFCFASGLILFHNQLRFVAKRKEIRLRLTLDAYLSIYIGPKLVKDKKSINFFNAHQSAGHADADRSVYNRMTQHTSVDTTSWALIRWFCLFPSMCKTCRYKWEL</sequence>
<keyword evidence="3" id="KW-1185">Reference proteome</keyword>
<reference evidence="2" key="3">
    <citation type="submission" date="2018-08" db="UniProtKB">
        <authorList>
            <consortium name="EnsemblPlants"/>
        </authorList>
    </citation>
    <scope>IDENTIFICATION</scope>
    <source>
        <strain evidence="2">cv. Bd21</strain>
    </source>
</reference>
<evidence type="ECO:0000313" key="3">
    <source>
        <dbReference type="Proteomes" id="UP000008810"/>
    </source>
</evidence>
<name>A0A0Q3HSH7_BRADI</name>